<dbReference type="GO" id="GO:0016787">
    <property type="term" value="F:hydrolase activity"/>
    <property type="evidence" value="ECO:0007669"/>
    <property type="project" value="UniProtKB-KW"/>
</dbReference>
<protein>
    <submittedName>
        <fullName evidence="3">GTP cyclohydrolase</fullName>
    </submittedName>
</protein>
<dbReference type="PANTHER" id="PTHR37828">
    <property type="entry name" value="GSR2449 PROTEIN"/>
    <property type="match status" value="1"/>
</dbReference>
<dbReference type="InterPro" id="IPR005545">
    <property type="entry name" value="YCII"/>
</dbReference>
<dbReference type="eggNOG" id="COG2350">
    <property type="taxonomic scope" value="Bacteria"/>
</dbReference>
<comment type="similarity">
    <text evidence="1">Belongs to the YciI family.</text>
</comment>
<evidence type="ECO:0000313" key="3">
    <source>
        <dbReference type="EMBL" id="OWK67404.1"/>
    </source>
</evidence>
<evidence type="ECO:0000313" key="5">
    <source>
        <dbReference type="Proteomes" id="UP000197394"/>
    </source>
</evidence>
<dbReference type="PANTHER" id="PTHR37828:SF1">
    <property type="entry name" value="YCII-RELATED DOMAIN-CONTAINING PROTEIN"/>
    <property type="match status" value="1"/>
</dbReference>
<name>A0A246A428_ACIBA</name>
<reference evidence="3 5" key="1">
    <citation type="submission" date="2017-05" db="EMBL/GenBank/DDBJ databases">
        <title>Draft genome sequence of MDR A. baumannii AB360.</title>
        <authorList>
            <person name="Wareham D.W."/>
            <person name="Bean D.C."/>
        </authorList>
    </citation>
    <scope>NUCLEOTIDE SEQUENCE [LARGE SCALE GENOMIC DNA]</scope>
    <source>
        <strain evidence="3 5">AB360</strain>
    </source>
</reference>
<organism evidence="3 5">
    <name type="scientific">Acinetobacter baumannii</name>
    <dbReference type="NCBI Taxonomy" id="470"/>
    <lineage>
        <taxon>Bacteria</taxon>
        <taxon>Pseudomonadati</taxon>
        <taxon>Pseudomonadota</taxon>
        <taxon>Gammaproteobacteria</taxon>
        <taxon>Moraxellales</taxon>
        <taxon>Moraxellaceae</taxon>
        <taxon>Acinetobacter</taxon>
        <taxon>Acinetobacter calcoaceticus/baumannii complex</taxon>
    </lineage>
</organism>
<dbReference type="InterPro" id="IPR011008">
    <property type="entry name" value="Dimeric_a/b-barrel"/>
</dbReference>
<dbReference type="EMBL" id="NGKM01000004">
    <property type="protein sequence ID" value="OWK67404.1"/>
    <property type="molecule type" value="Genomic_DNA"/>
</dbReference>
<accession>A0A246A428</accession>
<sequence length="94" mass="10973">MIVVTLTYKKPLTEVDAVLKEHIAFLDHYYEQKKFLASGRRENRVGGVILVLSSSIQEAEEIMKNDPFYIHGVADYDFMWFEPSKSLEEIKEFV</sequence>
<evidence type="ECO:0000259" key="2">
    <source>
        <dbReference type="Pfam" id="PF03795"/>
    </source>
</evidence>
<gene>
    <name evidence="3" type="ORF">CBE85_06160</name>
    <name evidence="4" type="ORF">J6E47_01885</name>
</gene>
<dbReference type="EMBL" id="CP072270">
    <property type="protein sequence ID" value="QTK43865.1"/>
    <property type="molecule type" value="Genomic_DNA"/>
</dbReference>
<proteinExistence type="inferred from homology"/>
<feature type="domain" description="YCII-related" evidence="2">
    <location>
        <begin position="1"/>
        <end position="77"/>
    </location>
</feature>
<evidence type="ECO:0000313" key="4">
    <source>
        <dbReference type="EMBL" id="QTK43865.1"/>
    </source>
</evidence>
<keyword evidence="3" id="KW-0378">Hydrolase</keyword>
<dbReference type="Proteomes" id="UP000197394">
    <property type="component" value="Unassembled WGS sequence"/>
</dbReference>
<dbReference type="AlphaFoldDB" id="A0A246A428"/>
<reference evidence="4" key="2">
    <citation type="submission" date="2021-03" db="EMBL/GenBank/DDBJ databases">
        <title>Complete genome sequencing of Acinetobacter baumannii.</title>
        <authorList>
            <person name="Yadav B."/>
            <person name="Makwana N."/>
            <person name="Kharat A.S."/>
            <person name="Veeraraghavan B."/>
            <person name="Vijayakumar S."/>
            <person name="Priya M."/>
        </authorList>
    </citation>
    <scope>NUCLEOTIDE SEQUENCE</scope>
    <source>
        <strain evidence="4">KSK6</strain>
    </source>
</reference>
<dbReference type="Proteomes" id="UP000664966">
    <property type="component" value="Chromosome"/>
</dbReference>
<dbReference type="SUPFAM" id="SSF54909">
    <property type="entry name" value="Dimeric alpha+beta barrel"/>
    <property type="match status" value="1"/>
</dbReference>
<evidence type="ECO:0000256" key="1">
    <source>
        <dbReference type="ARBA" id="ARBA00007689"/>
    </source>
</evidence>
<dbReference type="Pfam" id="PF03795">
    <property type="entry name" value="YCII"/>
    <property type="match status" value="1"/>
</dbReference>
<dbReference type="Gene3D" id="3.30.70.1060">
    <property type="entry name" value="Dimeric alpha+beta barrel"/>
    <property type="match status" value="1"/>
</dbReference>
<dbReference type="RefSeq" id="WP_000637650.1">
    <property type="nucleotide sequence ID" value="NZ_AP014649.1"/>
</dbReference>
<dbReference type="STRING" id="400667.A1S_3120"/>